<dbReference type="Pfam" id="PF00005">
    <property type="entry name" value="ABC_tran"/>
    <property type="match status" value="2"/>
</dbReference>
<evidence type="ECO:0000256" key="5">
    <source>
        <dbReference type="ARBA" id="ARBA00022840"/>
    </source>
</evidence>
<evidence type="ECO:0000256" key="3">
    <source>
        <dbReference type="ARBA" id="ARBA00022448"/>
    </source>
</evidence>
<dbReference type="InterPro" id="IPR050319">
    <property type="entry name" value="ABC_transp_ATP-bind"/>
</dbReference>
<dbReference type="EMBL" id="GU474911">
    <property type="protein sequence ID" value="ADI19124.1"/>
    <property type="molecule type" value="Genomic_DNA"/>
</dbReference>
<evidence type="ECO:0000313" key="7">
    <source>
        <dbReference type="EMBL" id="ADI19124.1"/>
    </source>
</evidence>
<dbReference type="GO" id="GO:0055085">
    <property type="term" value="P:transmembrane transport"/>
    <property type="evidence" value="ECO:0007669"/>
    <property type="project" value="UniProtKB-ARBA"/>
</dbReference>
<dbReference type="GO" id="GO:0005524">
    <property type="term" value="F:ATP binding"/>
    <property type="evidence" value="ECO:0007669"/>
    <property type="project" value="UniProtKB-KW"/>
</dbReference>
<dbReference type="SMART" id="SM00382">
    <property type="entry name" value="AAA"/>
    <property type="match status" value="2"/>
</dbReference>
<keyword evidence="4" id="KW-0547">Nucleotide-binding</keyword>
<feature type="domain" description="ABC transporter" evidence="6">
    <location>
        <begin position="9"/>
        <end position="263"/>
    </location>
</feature>
<comment type="subcellular location">
    <subcellularLocation>
        <location evidence="1">Cell inner membrane</location>
        <topology evidence="1">Peripheral membrane protein</topology>
    </subcellularLocation>
</comment>
<dbReference type="FunFam" id="3.40.50.300:FF:000016">
    <property type="entry name" value="Oligopeptide ABC transporter ATP-binding component"/>
    <property type="match status" value="2"/>
</dbReference>
<dbReference type="Gene3D" id="3.40.50.300">
    <property type="entry name" value="P-loop containing nucleotide triphosphate hydrolases"/>
    <property type="match status" value="2"/>
</dbReference>
<evidence type="ECO:0000256" key="1">
    <source>
        <dbReference type="ARBA" id="ARBA00004417"/>
    </source>
</evidence>
<dbReference type="InterPro" id="IPR003593">
    <property type="entry name" value="AAA+_ATPase"/>
</dbReference>
<dbReference type="InterPro" id="IPR003439">
    <property type="entry name" value="ABC_transporter-like_ATP-bd"/>
</dbReference>
<keyword evidence="5" id="KW-0067">ATP-binding</keyword>
<dbReference type="SUPFAM" id="SSF52540">
    <property type="entry name" value="P-loop containing nucleoside triphosphate hydrolases"/>
    <property type="match status" value="2"/>
</dbReference>
<name>E0XXI3_9PROT</name>
<sequence length="612" mass="68542">MEKEELLSVSNLNVKFELKNLDVNAVKGTSFSINKGETLAIVGESGSGKSVTAMSIMRLNDFTKSAKTSGSIKLRQKDGSIIDLSVQTQTEMREKRGNELAMIFQEPMSALNPILNIETQLTEAILMHHDVTKTEAKKRAVDLLNKVRIPEAKNQIKRYPHQLSGGMRQRVMIAMALASNPSLLIADEPTTALDVTIQAQILNLLKALQSETGMSVLFITHDMGVVAEIADRVIVMYKGNIVERGHCRDIFHSPQHSYTKKLISSVPRLGSMEGESVPKKFELRENLTNTNKKKSISQTINFDRKRSSKEPLLRVKNLEKLFYIKNYFTKTEGNVHAVDNIDLDIYEGETVSLVGESGCGKSTTGRTLIQLEQKTRGSIFFEGRDLAETSKKELFEIKKSMQMVFQDPFSSLNPRIRIGDAIAEPIYVHKFVPKSEVLGRVEYLLNVVELGGSFIDRYPHELSGGQRQRVCIARALSCNPRLIIADEAVSALDVSIQAQVVNLLIDLQSEFNFSYLFISHDMSVVERISHRVAVMYLGKIVEIGKRSEIFGNPQHDYTKKLLAAVPIADPDKRKSTIILNSDEIPSPMMPIGYVSHKGKMEKVSDTHFFQVN</sequence>
<dbReference type="GO" id="GO:0015833">
    <property type="term" value="P:peptide transport"/>
    <property type="evidence" value="ECO:0007669"/>
    <property type="project" value="InterPro"/>
</dbReference>
<dbReference type="PROSITE" id="PS50893">
    <property type="entry name" value="ABC_TRANSPORTER_2"/>
    <property type="match status" value="2"/>
</dbReference>
<evidence type="ECO:0000256" key="2">
    <source>
        <dbReference type="ARBA" id="ARBA00005417"/>
    </source>
</evidence>
<dbReference type="CDD" id="cd03257">
    <property type="entry name" value="ABC_NikE_OppD_transporters"/>
    <property type="match status" value="2"/>
</dbReference>
<accession>E0XXI3</accession>
<dbReference type="GO" id="GO:0016887">
    <property type="term" value="F:ATP hydrolysis activity"/>
    <property type="evidence" value="ECO:0007669"/>
    <property type="project" value="InterPro"/>
</dbReference>
<evidence type="ECO:0000259" key="6">
    <source>
        <dbReference type="PROSITE" id="PS50893"/>
    </source>
</evidence>
<proteinExistence type="inferred from homology"/>
<dbReference type="NCBIfam" id="NF008453">
    <property type="entry name" value="PRK11308.1"/>
    <property type="match status" value="2"/>
</dbReference>
<dbReference type="PROSITE" id="PS00211">
    <property type="entry name" value="ABC_TRANSPORTER_1"/>
    <property type="match status" value="2"/>
</dbReference>
<protein>
    <recommendedName>
        <fullName evidence="6">ABC transporter domain-containing protein</fullName>
    </recommendedName>
</protein>
<dbReference type="PANTHER" id="PTHR43776">
    <property type="entry name" value="TRANSPORT ATP-BINDING PROTEIN"/>
    <property type="match status" value="1"/>
</dbReference>
<reference evidence="7" key="1">
    <citation type="journal article" date="2011" name="Environ. Microbiol.">
        <title>Time-series analyses of Monterey Bay coastal microbial picoplankton using a 'genome proxy' microarray.</title>
        <authorList>
            <person name="Rich V.I."/>
            <person name="Pham V.D."/>
            <person name="Eppley J."/>
            <person name="Shi Y."/>
            <person name="DeLong E.F."/>
        </authorList>
    </citation>
    <scope>NUCLEOTIDE SEQUENCE</scope>
</reference>
<dbReference type="AlphaFoldDB" id="E0XXI3"/>
<organism evidence="7">
    <name type="scientific">uncultured alpha proteobacterium HF0070_34E11</name>
    <dbReference type="NCBI Taxonomy" id="710807"/>
    <lineage>
        <taxon>Bacteria</taxon>
        <taxon>Pseudomonadati</taxon>
        <taxon>Pseudomonadota</taxon>
        <taxon>Alphaproteobacteria</taxon>
        <taxon>environmental samples</taxon>
    </lineage>
</organism>
<dbReference type="NCBIfam" id="NF007739">
    <property type="entry name" value="PRK10419.1"/>
    <property type="match status" value="2"/>
</dbReference>
<dbReference type="InterPro" id="IPR013563">
    <property type="entry name" value="Oligopep_ABC_C"/>
</dbReference>
<dbReference type="Pfam" id="PF08352">
    <property type="entry name" value="oligo_HPY"/>
    <property type="match status" value="2"/>
</dbReference>
<keyword evidence="3" id="KW-0813">Transport</keyword>
<dbReference type="PANTHER" id="PTHR43776:SF7">
    <property type="entry name" value="D,D-DIPEPTIDE TRANSPORT ATP-BINDING PROTEIN DDPF-RELATED"/>
    <property type="match status" value="1"/>
</dbReference>
<dbReference type="GO" id="GO:0005886">
    <property type="term" value="C:plasma membrane"/>
    <property type="evidence" value="ECO:0007669"/>
    <property type="project" value="UniProtKB-SubCell"/>
</dbReference>
<evidence type="ECO:0000256" key="4">
    <source>
        <dbReference type="ARBA" id="ARBA00022741"/>
    </source>
</evidence>
<comment type="similarity">
    <text evidence="2">Belongs to the ABC transporter superfamily.</text>
</comment>
<dbReference type="InterPro" id="IPR027417">
    <property type="entry name" value="P-loop_NTPase"/>
</dbReference>
<feature type="domain" description="ABC transporter" evidence="6">
    <location>
        <begin position="313"/>
        <end position="562"/>
    </location>
</feature>
<dbReference type="InterPro" id="IPR017871">
    <property type="entry name" value="ABC_transporter-like_CS"/>
</dbReference>